<dbReference type="OrthoDB" id="5175656at2759"/>
<dbReference type="InterPro" id="IPR005322">
    <property type="entry name" value="Peptidase_C69"/>
</dbReference>
<dbReference type="GO" id="GO:0070004">
    <property type="term" value="F:cysteine-type exopeptidase activity"/>
    <property type="evidence" value="ECO:0007669"/>
    <property type="project" value="InterPro"/>
</dbReference>
<dbReference type="Proteomes" id="UP000002729">
    <property type="component" value="Unassembled WGS sequence"/>
</dbReference>
<evidence type="ECO:0000313" key="4">
    <source>
        <dbReference type="Proteomes" id="UP000002729"/>
    </source>
</evidence>
<feature type="chain" id="PRO_5003260744" evidence="2">
    <location>
        <begin position="24"/>
        <end position="585"/>
    </location>
</feature>
<accession>F0Y5Q1</accession>
<organism evidence="4">
    <name type="scientific">Aureococcus anophagefferens</name>
    <name type="common">Harmful bloom alga</name>
    <dbReference type="NCBI Taxonomy" id="44056"/>
    <lineage>
        <taxon>Eukaryota</taxon>
        <taxon>Sar</taxon>
        <taxon>Stramenopiles</taxon>
        <taxon>Ochrophyta</taxon>
        <taxon>Pelagophyceae</taxon>
        <taxon>Pelagomonadales</taxon>
        <taxon>Pelagomonadaceae</taxon>
        <taxon>Aureococcus</taxon>
    </lineage>
</organism>
<dbReference type="KEGG" id="aaf:AURANDRAFT_63176"/>
<proteinExistence type="inferred from homology"/>
<dbReference type="Pfam" id="PF03577">
    <property type="entry name" value="Peptidase_C69"/>
    <property type="match status" value="1"/>
</dbReference>
<keyword evidence="4" id="KW-1185">Reference proteome</keyword>
<reference evidence="3 4" key="1">
    <citation type="journal article" date="2011" name="Proc. Natl. Acad. Sci. U.S.A.">
        <title>Niche of harmful alga Aureococcus anophagefferens revealed through ecogenomics.</title>
        <authorList>
            <person name="Gobler C.J."/>
            <person name="Berry D.L."/>
            <person name="Dyhrman S.T."/>
            <person name="Wilhelm S.W."/>
            <person name="Salamov A."/>
            <person name="Lobanov A.V."/>
            <person name="Zhang Y."/>
            <person name="Collier J.L."/>
            <person name="Wurch L.L."/>
            <person name="Kustka A.B."/>
            <person name="Dill B.D."/>
            <person name="Shah M."/>
            <person name="VerBerkmoes N.C."/>
            <person name="Kuo A."/>
            <person name="Terry A."/>
            <person name="Pangilinan J."/>
            <person name="Lindquist E.A."/>
            <person name="Lucas S."/>
            <person name="Paulsen I.T."/>
            <person name="Hattenrath-Lehmann T.K."/>
            <person name="Talmage S.C."/>
            <person name="Walker E.A."/>
            <person name="Koch F."/>
            <person name="Burson A.M."/>
            <person name="Marcoval M.A."/>
            <person name="Tang Y.Z."/>
            <person name="Lecleir G.R."/>
            <person name="Coyne K.J."/>
            <person name="Berg G.M."/>
            <person name="Bertrand E.M."/>
            <person name="Saito M.A."/>
            <person name="Gladyshev V.N."/>
            <person name="Grigoriev I.V."/>
        </authorList>
    </citation>
    <scope>NUCLEOTIDE SEQUENCE [LARGE SCALE GENOMIC DNA]</scope>
    <source>
        <strain evidence="4">CCMP 1984</strain>
    </source>
</reference>
<dbReference type="GO" id="GO:0016805">
    <property type="term" value="F:dipeptidase activity"/>
    <property type="evidence" value="ECO:0007669"/>
    <property type="project" value="InterPro"/>
</dbReference>
<name>F0Y5Q1_AURAN</name>
<dbReference type="AlphaFoldDB" id="F0Y5Q1"/>
<evidence type="ECO:0000256" key="2">
    <source>
        <dbReference type="SAM" id="SignalP"/>
    </source>
</evidence>
<evidence type="ECO:0000256" key="1">
    <source>
        <dbReference type="ARBA" id="ARBA00005705"/>
    </source>
</evidence>
<evidence type="ECO:0000313" key="3">
    <source>
        <dbReference type="EMBL" id="EGB09535.1"/>
    </source>
</evidence>
<dbReference type="RefSeq" id="XP_009035596.1">
    <property type="nucleotide sequence ID" value="XM_009037348.1"/>
</dbReference>
<keyword evidence="2" id="KW-0732">Signal</keyword>
<dbReference type="PANTHER" id="PTHR12994:SF17">
    <property type="entry name" value="LD30995P"/>
    <property type="match status" value="1"/>
</dbReference>
<dbReference type="OMA" id="DMLATDY"/>
<sequence>MAASRHIPMGSLALFALLRATHACTTIVAKLGGTTFTTHTADCPDCDFRLAKIKRRVLPSSGTEEVMMYRRQYPREVSARAKTWDVAQLRGPTAAHVAFWSSDDFQRAQRAGNVAVEDIDAIAEEVGGLVGGATSLSYYEALFAIANEAGVTVGESTCYAALSAAPADPARDAAAGFTGAIYDIAALSRVALERCATARCAVRLMGLLAEAGGYYAAGMAGSEGGEGLSVADGDEGWMFHILPANTTDGKRASAVWAAMRVRDGEAVVCANAFVIRGVPAADGFGADGRDYLVSTNMVDAATHHDLHITYTSDGELDFYATYGGGSDPYNLKRQWRIYDRLAPSLELQPDDAVMAALHDRARRERVPFAKTDAELGDTGEFPAGVWPDLPKAYRDRVQGAYYPVAVAIETVATPTDAETLIDAANVVASLMREIYAGTKFDASLDLRGGAFGDPEELPGAPRRVSIQRTSFWHVGQSSLLLDRRRSTVLRYGQYSPHVGPFVPLLVAGDAEPPVELTSGSLFEAPAAFGDAAGAPRSLFWAAALLGGWSRQFFRVAQPEVAARRDAVEAANSVERRECFFCVNFA</sequence>
<dbReference type="EMBL" id="GL833125">
    <property type="protein sequence ID" value="EGB09535.1"/>
    <property type="molecule type" value="Genomic_DNA"/>
</dbReference>
<dbReference type="eggNOG" id="ENOG502SQPG">
    <property type="taxonomic scope" value="Eukaryota"/>
</dbReference>
<feature type="signal peptide" evidence="2">
    <location>
        <begin position="1"/>
        <end position="23"/>
    </location>
</feature>
<dbReference type="InParanoid" id="F0Y5Q1"/>
<dbReference type="GeneID" id="20224217"/>
<protein>
    <submittedName>
        <fullName evidence="3">Uncharacterized protein</fullName>
    </submittedName>
</protein>
<gene>
    <name evidence="3" type="ORF">AURANDRAFT_63176</name>
</gene>
<comment type="similarity">
    <text evidence="1">Belongs to the peptidase C69 family. Secernin subfamily.</text>
</comment>
<dbReference type="GO" id="GO:0006508">
    <property type="term" value="P:proteolysis"/>
    <property type="evidence" value="ECO:0007669"/>
    <property type="project" value="InterPro"/>
</dbReference>
<dbReference type="PANTHER" id="PTHR12994">
    <property type="entry name" value="SECERNIN"/>
    <property type="match status" value="1"/>
</dbReference>